<dbReference type="AlphaFoldDB" id="D2VGH8"/>
<sequence>MNKSLPPPLSTKNYQPVLCEPSQNPTLIIDNGSSNSRVGFSFEDIPGSVFPTVFGRVGGRPIYIGPGIAREGYVGHEALSKRGIASLKYPIKRGIVTDWQFMEKIWSHNLILEMNIAMEEHCVLLTETPLNPTANREKMCQLMFERFRVPAMCVAVQAVLSLFASGRSSGIVLDSGGGVSNVVPVYEGLALPHAISRQELAGSDVTDHLMTLLMDRGYSFISAERDIVNDIKEKMCFVALDCDSEKKLFESSIPTADSSYELPDGNVINLGCERFICPELLFQPNMVEMEEIGLHESIHNSIRKCDLDIRKQLYSNILLAGGSTQIKGFSERLFKELKEITSSSVEFNIVTPPDRNNSSWIGGRILSSMSTFGSMCMSKAEYEEIGPGIVHKKCF</sequence>
<dbReference type="InterPro" id="IPR004000">
    <property type="entry name" value="Actin"/>
</dbReference>
<dbReference type="RefSeq" id="XP_002676712.1">
    <property type="nucleotide sequence ID" value="XM_002676666.1"/>
</dbReference>
<name>D2VGH8_NAEGR</name>
<dbReference type="InParanoid" id="D2VGH8"/>
<comment type="catalytic activity">
    <reaction evidence="1">
        <text>ATP + H2O = ADP + phosphate + H(+)</text>
        <dbReference type="Rhea" id="RHEA:13065"/>
        <dbReference type="ChEBI" id="CHEBI:15377"/>
        <dbReference type="ChEBI" id="CHEBI:15378"/>
        <dbReference type="ChEBI" id="CHEBI:30616"/>
        <dbReference type="ChEBI" id="CHEBI:43474"/>
        <dbReference type="ChEBI" id="CHEBI:456216"/>
    </reaction>
</comment>
<dbReference type="VEuPathDB" id="AmoebaDB:NAEGRDRAFT_33902"/>
<dbReference type="SUPFAM" id="SSF53067">
    <property type="entry name" value="Actin-like ATPase domain"/>
    <property type="match status" value="2"/>
</dbReference>
<evidence type="ECO:0008006" key="5">
    <source>
        <dbReference type="Google" id="ProtNLM"/>
    </source>
</evidence>
<dbReference type="GeneID" id="8848116"/>
<dbReference type="FunFam" id="3.90.640.10:FF:000007">
    <property type="entry name" value="Actin like 7B"/>
    <property type="match status" value="1"/>
</dbReference>
<evidence type="ECO:0000313" key="4">
    <source>
        <dbReference type="Proteomes" id="UP000006671"/>
    </source>
</evidence>
<dbReference type="STRING" id="5762.D2VGH8"/>
<evidence type="ECO:0000313" key="3">
    <source>
        <dbReference type="EMBL" id="EFC43968.1"/>
    </source>
</evidence>
<dbReference type="FunFam" id="3.30.420.40:FF:000050">
    <property type="entry name" value="Actin, alpha skeletal muscle"/>
    <property type="match status" value="1"/>
</dbReference>
<organism evidence="4">
    <name type="scientific">Naegleria gruberi</name>
    <name type="common">Amoeba</name>
    <dbReference type="NCBI Taxonomy" id="5762"/>
    <lineage>
        <taxon>Eukaryota</taxon>
        <taxon>Discoba</taxon>
        <taxon>Heterolobosea</taxon>
        <taxon>Tetramitia</taxon>
        <taxon>Eutetramitia</taxon>
        <taxon>Vahlkampfiidae</taxon>
        <taxon>Naegleria</taxon>
    </lineage>
</organism>
<accession>D2VGH8</accession>
<evidence type="ECO:0000256" key="1">
    <source>
        <dbReference type="ARBA" id="ARBA00049360"/>
    </source>
</evidence>
<protein>
    <recommendedName>
        <fullName evidence="5">Actin</fullName>
    </recommendedName>
</protein>
<dbReference type="Proteomes" id="UP000006671">
    <property type="component" value="Unassembled WGS sequence"/>
</dbReference>
<dbReference type="EMBL" id="GG738870">
    <property type="protein sequence ID" value="EFC43968.1"/>
    <property type="molecule type" value="Genomic_DNA"/>
</dbReference>
<dbReference type="InterPro" id="IPR043129">
    <property type="entry name" value="ATPase_NBD"/>
</dbReference>
<dbReference type="OrthoDB" id="5132116at2759"/>
<gene>
    <name evidence="3" type="ORF">NAEGRDRAFT_33902</name>
</gene>
<dbReference type="Pfam" id="PF00022">
    <property type="entry name" value="Actin"/>
    <property type="match status" value="1"/>
</dbReference>
<dbReference type="Gene3D" id="3.90.640.10">
    <property type="entry name" value="Actin, Chain A, domain 4"/>
    <property type="match status" value="1"/>
</dbReference>
<comment type="similarity">
    <text evidence="2">Belongs to the actin family.</text>
</comment>
<evidence type="ECO:0000256" key="2">
    <source>
        <dbReference type="RuleBase" id="RU000487"/>
    </source>
</evidence>
<dbReference type="FunFam" id="3.30.420.40:FF:000058">
    <property type="entry name" value="Putative actin-related protein 5"/>
    <property type="match status" value="1"/>
</dbReference>
<proteinExistence type="inferred from homology"/>
<reference evidence="3 4" key="1">
    <citation type="journal article" date="2010" name="Cell">
        <title>The genome of Naegleria gruberi illuminates early eukaryotic versatility.</title>
        <authorList>
            <person name="Fritz-Laylin L.K."/>
            <person name="Prochnik S.E."/>
            <person name="Ginger M.L."/>
            <person name="Dacks J.B."/>
            <person name="Carpenter M.L."/>
            <person name="Field M.C."/>
            <person name="Kuo A."/>
            <person name="Paredez A."/>
            <person name="Chapman J."/>
            <person name="Pham J."/>
            <person name="Shu S."/>
            <person name="Neupane R."/>
            <person name="Cipriano M."/>
            <person name="Mancuso J."/>
            <person name="Tu H."/>
            <person name="Salamov A."/>
            <person name="Lindquist E."/>
            <person name="Shapiro H."/>
            <person name="Lucas S."/>
            <person name="Grigoriev I.V."/>
            <person name="Cande W.Z."/>
            <person name="Fulton C."/>
            <person name="Rokhsar D.S."/>
            <person name="Dawson S.C."/>
        </authorList>
    </citation>
    <scope>NUCLEOTIDE SEQUENCE [LARGE SCALE GENOMIC DNA]</scope>
    <source>
        <strain evidence="3 4">NEG-M</strain>
    </source>
</reference>
<dbReference type="Gene3D" id="3.30.420.40">
    <property type="match status" value="2"/>
</dbReference>
<dbReference type="PANTHER" id="PTHR11937">
    <property type="entry name" value="ACTIN"/>
    <property type="match status" value="1"/>
</dbReference>
<dbReference type="KEGG" id="ngr:NAEGRDRAFT_33902"/>
<dbReference type="eggNOG" id="KOG0676">
    <property type="taxonomic scope" value="Eukaryota"/>
</dbReference>
<dbReference type="SMART" id="SM00268">
    <property type="entry name" value="ACTIN"/>
    <property type="match status" value="1"/>
</dbReference>
<dbReference type="PRINTS" id="PR00190">
    <property type="entry name" value="ACTIN"/>
</dbReference>
<keyword evidence="4" id="KW-1185">Reference proteome</keyword>